<feature type="domain" description="Ig-like" evidence="4">
    <location>
        <begin position="143"/>
        <end position="240"/>
    </location>
</feature>
<dbReference type="PROSITE" id="PS50835">
    <property type="entry name" value="IG_LIKE"/>
    <property type="match status" value="1"/>
</dbReference>
<dbReference type="PANTHER" id="PTHR44170:SF6">
    <property type="entry name" value="CONTACTIN"/>
    <property type="match status" value="1"/>
</dbReference>
<keyword evidence="2" id="KW-1015">Disulfide bond</keyword>
<dbReference type="Gene3D" id="2.60.40.10">
    <property type="entry name" value="Immunoglobulins"/>
    <property type="match status" value="2"/>
</dbReference>
<dbReference type="InterPro" id="IPR007110">
    <property type="entry name" value="Ig-like_dom"/>
</dbReference>
<reference evidence="5" key="1">
    <citation type="submission" date="2020-11" db="EMBL/GenBank/DDBJ databases">
        <authorList>
            <person name="Tran Van P."/>
        </authorList>
    </citation>
    <scope>NUCLEOTIDE SEQUENCE</scope>
</reference>
<evidence type="ECO:0000259" key="4">
    <source>
        <dbReference type="PROSITE" id="PS50835"/>
    </source>
</evidence>
<protein>
    <recommendedName>
        <fullName evidence="4">Ig-like domain-containing protein</fullName>
    </recommendedName>
</protein>
<dbReference type="SUPFAM" id="SSF48726">
    <property type="entry name" value="Immunoglobulin"/>
    <property type="match status" value="1"/>
</dbReference>
<feature type="region of interest" description="Disordered" evidence="3">
    <location>
        <begin position="31"/>
        <end position="56"/>
    </location>
</feature>
<dbReference type="GO" id="GO:0098609">
    <property type="term" value="P:cell-cell adhesion"/>
    <property type="evidence" value="ECO:0007669"/>
    <property type="project" value="TreeGrafter"/>
</dbReference>
<dbReference type="InterPro" id="IPR013783">
    <property type="entry name" value="Ig-like_fold"/>
</dbReference>
<sequence length="273" mass="30478">MGLRMLCNPKPSLSVKISFLLQPRLNASPQRSEPAFEWRESGKPFRGKPPPVHPTEIRTSISPSTAVELNTTSALANYITEAVTRRVLGFRELLSNGSLYFPPFPPEDYNPDIHSASYRCKASNAAGTIVSRDCRLRADVSQPYQVQVHNVFVTRGNVAVLRCNVPSFVRGLVAVTGWQRDELPLGRTALHPGWQVPSRCLRFAMTSSGSLHVRDTDPSDAYARFYCQTTHRLTSERSLSLPGQIIVTGRLTARIFVPAPLRWMWEEGGCNRT</sequence>
<dbReference type="EMBL" id="OC000613">
    <property type="protein sequence ID" value="CAD7257863.1"/>
    <property type="molecule type" value="Genomic_DNA"/>
</dbReference>
<organism evidence="5">
    <name type="scientific">Timema shepardi</name>
    <name type="common">Walking stick</name>
    <dbReference type="NCBI Taxonomy" id="629360"/>
    <lineage>
        <taxon>Eukaryota</taxon>
        <taxon>Metazoa</taxon>
        <taxon>Ecdysozoa</taxon>
        <taxon>Arthropoda</taxon>
        <taxon>Hexapoda</taxon>
        <taxon>Insecta</taxon>
        <taxon>Pterygota</taxon>
        <taxon>Neoptera</taxon>
        <taxon>Polyneoptera</taxon>
        <taxon>Phasmatodea</taxon>
        <taxon>Timematodea</taxon>
        <taxon>Timematoidea</taxon>
        <taxon>Timematidae</taxon>
        <taxon>Timema</taxon>
    </lineage>
</organism>
<evidence type="ECO:0000256" key="3">
    <source>
        <dbReference type="SAM" id="MobiDB-lite"/>
    </source>
</evidence>
<proteinExistence type="predicted"/>
<evidence type="ECO:0000313" key="5">
    <source>
        <dbReference type="EMBL" id="CAD7257863.1"/>
    </source>
</evidence>
<name>A0A7R9FX99_TIMSH</name>
<keyword evidence="1" id="KW-0677">Repeat</keyword>
<dbReference type="InterPro" id="IPR036179">
    <property type="entry name" value="Ig-like_dom_sf"/>
</dbReference>
<dbReference type="AlphaFoldDB" id="A0A7R9FX99"/>
<dbReference type="PANTHER" id="PTHR44170">
    <property type="entry name" value="PROTEIN SIDEKICK"/>
    <property type="match status" value="1"/>
</dbReference>
<feature type="compositionally biased region" description="Basic and acidic residues" evidence="3">
    <location>
        <begin position="34"/>
        <end position="43"/>
    </location>
</feature>
<evidence type="ECO:0000256" key="1">
    <source>
        <dbReference type="ARBA" id="ARBA00022737"/>
    </source>
</evidence>
<evidence type="ECO:0000256" key="2">
    <source>
        <dbReference type="ARBA" id="ARBA00023157"/>
    </source>
</evidence>
<dbReference type="GO" id="GO:0016020">
    <property type="term" value="C:membrane"/>
    <property type="evidence" value="ECO:0007669"/>
    <property type="project" value="UniProtKB-SubCell"/>
</dbReference>
<accession>A0A7R9FX99</accession>
<gene>
    <name evidence="5" type="ORF">TSIB3V08_LOCUS2110</name>
</gene>